<evidence type="ECO:0000256" key="1">
    <source>
        <dbReference type="SAM" id="MobiDB-lite"/>
    </source>
</evidence>
<dbReference type="Proteomes" id="UP001153737">
    <property type="component" value="Chromosome 1"/>
</dbReference>
<dbReference type="PANTHER" id="PTHR34153">
    <property type="entry name" value="SI:CH211-262H13.3-RELATED-RELATED"/>
    <property type="match status" value="1"/>
</dbReference>
<accession>A0A9N9SAT4</accession>
<evidence type="ECO:0000313" key="3">
    <source>
        <dbReference type="EMBL" id="CAG9812832.1"/>
    </source>
</evidence>
<gene>
    <name evidence="3" type="ORF">PHAECO_LOCUS454</name>
</gene>
<feature type="compositionally biased region" description="Acidic residues" evidence="1">
    <location>
        <begin position="117"/>
        <end position="129"/>
    </location>
</feature>
<evidence type="ECO:0000259" key="2">
    <source>
        <dbReference type="Pfam" id="PF16064"/>
    </source>
</evidence>
<dbReference type="InterPro" id="IPR032071">
    <property type="entry name" value="DUF4806"/>
</dbReference>
<proteinExistence type="predicted"/>
<sequence length="359" mass="41228">MNMNFLGVEFRDSEDGGGGGLAVVHCKWLTPKKKECFWPAIKNQSKYYNILRNGDSPDEKLWTLHKIGRIFFESDNLDKAREKLKQAEFTSDVQSDSELDSQTIKRRRIAPRKLYESESEESETNEEFLDLPRPPQIKSKTSERLKFGQLSQKKTTGSFSFVEKNRVGTPSVDSNRDSMTSTPIVQKSDTNQISGYQQTLRTLEYIKEQNKQILALLNSRGGSFSNQASYNLDNLPVEIPLSSNEDLNILENFLKEDQNLRNLMSYLSSLGGKDHIVQTNNCLRRLLTNEFSCQFSFMGKRGGKKAFSDLLLKKCVIGAVTKNLPQIKERDIEDAIKNWLKHSPQRYHNELLKNRRNTN</sequence>
<dbReference type="Pfam" id="PF16064">
    <property type="entry name" value="DUF4806"/>
    <property type="match status" value="1"/>
</dbReference>
<protein>
    <recommendedName>
        <fullName evidence="2">DUF4806 domain-containing protein</fullName>
    </recommendedName>
</protein>
<reference evidence="3" key="2">
    <citation type="submission" date="2022-10" db="EMBL/GenBank/DDBJ databases">
        <authorList>
            <consortium name="ENA_rothamsted_submissions"/>
            <consortium name="culmorum"/>
            <person name="King R."/>
        </authorList>
    </citation>
    <scope>NUCLEOTIDE SEQUENCE</scope>
</reference>
<dbReference type="OrthoDB" id="10069532at2759"/>
<name>A0A9N9SAT4_PHACE</name>
<organism evidence="3 4">
    <name type="scientific">Phaedon cochleariae</name>
    <name type="common">Mustard beetle</name>
    <dbReference type="NCBI Taxonomy" id="80249"/>
    <lineage>
        <taxon>Eukaryota</taxon>
        <taxon>Metazoa</taxon>
        <taxon>Ecdysozoa</taxon>
        <taxon>Arthropoda</taxon>
        <taxon>Hexapoda</taxon>
        <taxon>Insecta</taxon>
        <taxon>Pterygota</taxon>
        <taxon>Neoptera</taxon>
        <taxon>Endopterygota</taxon>
        <taxon>Coleoptera</taxon>
        <taxon>Polyphaga</taxon>
        <taxon>Cucujiformia</taxon>
        <taxon>Chrysomeloidea</taxon>
        <taxon>Chrysomelidae</taxon>
        <taxon>Chrysomelinae</taxon>
        <taxon>Chrysomelini</taxon>
        <taxon>Phaedon</taxon>
    </lineage>
</organism>
<dbReference type="AlphaFoldDB" id="A0A9N9SAT4"/>
<evidence type="ECO:0000313" key="4">
    <source>
        <dbReference type="Proteomes" id="UP001153737"/>
    </source>
</evidence>
<dbReference type="PANTHER" id="PTHR34153:SF2">
    <property type="entry name" value="SI:CH211-262H13.3-RELATED"/>
    <property type="match status" value="1"/>
</dbReference>
<keyword evidence="4" id="KW-1185">Reference proteome</keyword>
<reference evidence="3" key="1">
    <citation type="submission" date="2022-01" db="EMBL/GenBank/DDBJ databases">
        <authorList>
            <person name="King R."/>
        </authorList>
    </citation>
    <scope>NUCLEOTIDE SEQUENCE</scope>
</reference>
<feature type="domain" description="DUF4806" evidence="2">
    <location>
        <begin position="236"/>
        <end position="317"/>
    </location>
</feature>
<dbReference type="EMBL" id="OU896707">
    <property type="protein sequence ID" value="CAG9812832.1"/>
    <property type="molecule type" value="Genomic_DNA"/>
</dbReference>
<feature type="region of interest" description="Disordered" evidence="1">
    <location>
        <begin position="114"/>
        <end position="135"/>
    </location>
</feature>